<dbReference type="InterPro" id="IPR051663">
    <property type="entry name" value="CLec_Tetranectin-domain"/>
</dbReference>
<dbReference type="InterPro" id="IPR018378">
    <property type="entry name" value="C-type_lectin_CS"/>
</dbReference>
<keyword evidence="4" id="KW-0430">Lectin</keyword>
<evidence type="ECO:0000256" key="2">
    <source>
        <dbReference type="ARBA" id="ARBA00022525"/>
    </source>
</evidence>
<keyword evidence="2" id="KW-0964">Secreted</keyword>
<dbReference type="PROSITE" id="PS50041">
    <property type="entry name" value="C_TYPE_LECTIN_2"/>
    <property type="match status" value="1"/>
</dbReference>
<evidence type="ECO:0000256" key="1">
    <source>
        <dbReference type="ARBA" id="ARBA00004613"/>
    </source>
</evidence>
<evidence type="ECO:0000256" key="4">
    <source>
        <dbReference type="ARBA" id="ARBA00022734"/>
    </source>
</evidence>
<dbReference type="PANTHER" id="PTHR22799">
    <property type="entry name" value="TETRANECTIN-RELATED"/>
    <property type="match status" value="1"/>
</dbReference>
<dbReference type="GO" id="GO:0001503">
    <property type="term" value="P:ossification"/>
    <property type="evidence" value="ECO:0007669"/>
    <property type="project" value="TreeGrafter"/>
</dbReference>
<dbReference type="Gene3D" id="3.10.100.10">
    <property type="entry name" value="Mannose-Binding Protein A, subunit A"/>
    <property type="match status" value="1"/>
</dbReference>
<keyword evidence="5" id="KW-1015">Disulfide bond</keyword>
<dbReference type="GO" id="GO:0008083">
    <property type="term" value="F:growth factor activity"/>
    <property type="evidence" value="ECO:0007669"/>
    <property type="project" value="TreeGrafter"/>
</dbReference>
<dbReference type="InterPro" id="IPR016186">
    <property type="entry name" value="C-type_lectin-like/link_sf"/>
</dbReference>
<reference evidence="8" key="3">
    <citation type="submission" date="2025-09" db="UniProtKB">
        <authorList>
            <consortium name="Ensembl"/>
        </authorList>
    </citation>
    <scope>IDENTIFICATION</scope>
</reference>
<dbReference type="InterPro" id="IPR001304">
    <property type="entry name" value="C-type_lectin-like"/>
</dbReference>
<dbReference type="GeneTree" id="ENSGT00940000154368"/>
<dbReference type="Pfam" id="PF00059">
    <property type="entry name" value="Lectin_C"/>
    <property type="match status" value="1"/>
</dbReference>
<organism evidence="8 9">
    <name type="scientific">Pygocentrus nattereri</name>
    <name type="common">Red-bellied piranha</name>
    <dbReference type="NCBI Taxonomy" id="42514"/>
    <lineage>
        <taxon>Eukaryota</taxon>
        <taxon>Metazoa</taxon>
        <taxon>Chordata</taxon>
        <taxon>Craniata</taxon>
        <taxon>Vertebrata</taxon>
        <taxon>Euteleostomi</taxon>
        <taxon>Actinopterygii</taxon>
        <taxon>Neopterygii</taxon>
        <taxon>Teleostei</taxon>
        <taxon>Ostariophysi</taxon>
        <taxon>Characiformes</taxon>
        <taxon>Characoidei</taxon>
        <taxon>Pygocentrus</taxon>
    </lineage>
</organism>
<dbReference type="SMART" id="SM00034">
    <property type="entry name" value="CLECT"/>
    <property type="match status" value="1"/>
</dbReference>
<reference evidence="8" key="2">
    <citation type="submission" date="2025-08" db="UniProtKB">
        <authorList>
            <consortium name="Ensembl"/>
        </authorList>
    </citation>
    <scope>IDENTIFICATION</scope>
</reference>
<feature type="chain" id="PRO_5043534923" description="C-type lectin domain-containing protein" evidence="6">
    <location>
        <begin position="17"/>
        <end position="154"/>
    </location>
</feature>
<dbReference type="Proteomes" id="UP001501920">
    <property type="component" value="Chromosome 2"/>
</dbReference>
<dbReference type="Ensembl" id="ENSPNAT00000087230.1">
    <property type="protein sequence ID" value="ENSPNAP00000054887.1"/>
    <property type="gene ID" value="ENSPNAG00000030951.1"/>
</dbReference>
<feature type="domain" description="C-type lectin" evidence="7">
    <location>
        <begin position="35"/>
        <end position="151"/>
    </location>
</feature>
<evidence type="ECO:0000259" key="7">
    <source>
        <dbReference type="PROSITE" id="PS50041"/>
    </source>
</evidence>
<dbReference type="GO" id="GO:0030246">
    <property type="term" value="F:carbohydrate binding"/>
    <property type="evidence" value="ECO:0007669"/>
    <property type="project" value="UniProtKB-KW"/>
</dbReference>
<accession>A0AAR2JXB5</accession>
<dbReference type="InterPro" id="IPR016187">
    <property type="entry name" value="CTDL_fold"/>
</dbReference>
<keyword evidence="9" id="KW-1185">Reference proteome</keyword>
<evidence type="ECO:0000313" key="8">
    <source>
        <dbReference type="Ensembl" id="ENSPNAP00000054887.1"/>
    </source>
</evidence>
<dbReference type="AlphaFoldDB" id="A0AAR2JXB5"/>
<evidence type="ECO:0000256" key="6">
    <source>
        <dbReference type="SAM" id="SignalP"/>
    </source>
</evidence>
<reference evidence="8 9" key="1">
    <citation type="submission" date="2020-10" db="EMBL/GenBank/DDBJ databases">
        <title>Pygocentrus nattereri (red-bellied piranha) genome, fPygNat1, primary haplotype.</title>
        <authorList>
            <person name="Myers G."/>
            <person name="Meyer A."/>
            <person name="Karagic N."/>
            <person name="Pippel M."/>
            <person name="Winkler S."/>
            <person name="Tracey A."/>
            <person name="Wood J."/>
            <person name="Formenti G."/>
            <person name="Howe K."/>
            <person name="Fedrigo O."/>
            <person name="Jarvis E.D."/>
        </authorList>
    </citation>
    <scope>NUCLEOTIDE SEQUENCE [LARGE SCALE GENOMIC DNA]</scope>
</reference>
<dbReference type="GO" id="GO:0005615">
    <property type="term" value="C:extracellular space"/>
    <property type="evidence" value="ECO:0007669"/>
    <property type="project" value="TreeGrafter"/>
</dbReference>
<proteinExistence type="predicted"/>
<evidence type="ECO:0000256" key="3">
    <source>
        <dbReference type="ARBA" id="ARBA00022729"/>
    </source>
</evidence>
<keyword evidence="3 6" id="KW-0732">Signal</keyword>
<protein>
    <recommendedName>
        <fullName evidence="7">C-type lectin domain-containing protein</fullName>
    </recommendedName>
</protein>
<dbReference type="SUPFAM" id="SSF56436">
    <property type="entry name" value="C-type lectin-like"/>
    <property type="match status" value="1"/>
</dbReference>
<dbReference type="PROSITE" id="PS00615">
    <property type="entry name" value="C_TYPE_LECTIN_1"/>
    <property type="match status" value="1"/>
</dbReference>
<dbReference type="PANTHER" id="PTHR22799:SF1">
    <property type="entry name" value="C-TYPE LECTIN DOMAIN FAMILY 11 MEMBER A"/>
    <property type="match status" value="1"/>
</dbReference>
<sequence length="154" mass="17115">MCKCALLCLCINTSLCISVPFFKKLATAGFPIFKTVGQKYYVSNGMKAKFDHALKFCTDTGGSLALPRSEAENVALSVMHATLDSTYILLGTTDRETEGQFVDLNKKPLTFTSWMPNEPNNHHGNEDCVGIHTNAKWNDLPCDLDYHFVCELTI</sequence>
<evidence type="ECO:0000313" key="9">
    <source>
        <dbReference type="Proteomes" id="UP001501920"/>
    </source>
</evidence>
<evidence type="ECO:0000256" key="5">
    <source>
        <dbReference type="ARBA" id="ARBA00023157"/>
    </source>
</evidence>
<feature type="signal peptide" evidence="6">
    <location>
        <begin position="1"/>
        <end position="16"/>
    </location>
</feature>
<comment type="subcellular location">
    <subcellularLocation>
        <location evidence="1">Secreted</location>
    </subcellularLocation>
</comment>
<name>A0AAR2JXB5_PYGNA</name>